<evidence type="ECO:0000313" key="16">
    <source>
        <dbReference type="EMBL" id="VDO03430.1"/>
    </source>
</evidence>
<comment type="cofactor">
    <cofactor evidence="1">
        <name>Mn(2+)</name>
        <dbReference type="ChEBI" id="CHEBI:29035"/>
    </cofactor>
</comment>
<evidence type="ECO:0000313" key="17">
    <source>
        <dbReference type="Proteomes" id="UP000278807"/>
    </source>
</evidence>
<evidence type="ECO:0000256" key="4">
    <source>
        <dbReference type="ARBA" id="ARBA00010912"/>
    </source>
</evidence>
<name>A0A0R3TK93_RODNA</name>
<evidence type="ECO:0000256" key="9">
    <source>
        <dbReference type="ARBA" id="ARBA00022741"/>
    </source>
</evidence>
<evidence type="ECO:0000256" key="6">
    <source>
        <dbReference type="ARBA" id="ARBA00022664"/>
    </source>
</evidence>
<dbReference type="GO" id="GO:0005524">
    <property type="term" value="F:ATP binding"/>
    <property type="evidence" value="ECO:0007669"/>
    <property type="project" value="UniProtKB-KW"/>
</dbReference>
<dbReference type="InterPro" id="IPR048840">
    <property type="entry name" value="PolA_pol_NTPase"/>
</dbReference>
<dbReference type="Proteomes" id="UP000278807">
    <property type="component" value="Unassembled WGS sequence"/>
</dbReference>
<evidence type="ECO:0000259" key="15">
    <source>
        <dbReference type="Pfam" id="PF20750"/>
    </source>
</evidence>
<keyword evidence="10" id="KW-0067">ATP-binding</keyword>
<evidence type="ECO:0000256" key="13">
    <source>
        <dbReference type="ARBA" id="ARBA00048830"/>
    </source>
</evidence>
<dbReference type="STRING" id="102285.A0A0R3TK93"/>
<dbReference type="InterPro" id="IPR007012">
    <property type="entry name" value="PolA_pol_cen_dom"/>
</dbReference>
<dbReference type="OrthoDB" id="412748at2759"/>
<dbReference type="WBParaSite" id="HNAJ_0000757401-mRNA-1">
    <property type="protein sequence ID" value="HNAJ_0000757401-mRNA-1"/>
    <property type="gene ID" value="HNAJ_0000757401"/>
</dbReference>
<dbReference type="Gene3D" id="1.10.1410.10">
    <property type="match status" value="1"/>
</dbReference>
<dbReference type="GO" id="GO:1990817">
    <property type="term" value="F:poly(A) RNA polymerase activity"/>
    <property type="evidence" value="ECO:0007669"/>
    <property type="project" value="UniProtKB-EC"/>
</dbReference>
<comment type="similarity">
    <text evidence="4">Belongs to the poly(A) polymerase family.</text>
</comment>
<evidence type="ECO:0000313" key="18">
    <source>
        <dbReference type="WBParaSite" id="HNAJ_0000757401-mRNA-1"/>
    </source>
</evidence>
<feature type="domain" description="Poly(A) polymerase nucleotidyltransferase" evidence="15">
    <location>
        <begin position="15"/>
        <end position="158"/>
    </location>
</feature>
<dbReference type="GO" id="GO:0006397">
    <property type="term" value="P:mRNA processing"/>
    <property type="evidence" value="ECO:0007669"/>
    <property type="project" value="UniProtKB-KW"/>
</dbReference>
<evidence type="ECO:0000256" key="12">
    <source>
        <dbReference type="ARBA" id="ARBA00023242"/>
    </source>
</evidence>
<keyword evidence="12" id="KW-0539">Nucleus</keyword>
<evidence type="ECO:0000256" key="7">
    <source>
        <dbReference type="ARBA" id="ARBA00022679"/>
    </source>
</evidence>
<evidence type="ECO:0000256" key="11">
    <source>
        <dbReference type="ARBA" id="ARBA00022842"/>
    </source>
</evidence>
<organism evidence="18">
    <name type="scientific">Rodentolepis nana</name>
    <name type="common">Dwarf tapeworm</name>
    <name type="synonym">Hymenolepis nana</name>
    <dbReference type="NCBI Taxonomy" id="102285"/>
    <lineage>
        <taxon>Eukaryota</taxon>
        <taxon>Metazoa</taxon>
        <taxon>Spiralia</taxon>
        <taxon>Lophotrochozoa</taxon>
        <taxon>Platyhelminthes</taxon>
        <taxon>Cestoda</taxon>
        <taxon>Eucestoda</taxon>
        <taxon>Cyclophyllidea</taxon>
        <taxon>Hymenolepididae</taxon>
        <taxon>Rodentolepis</taxon>
    </lineage>
</organism>
<comment type="catalytic activity">
    <reaction evidence="13">
        <text>RNA(n) + ATP = RNA(n)-3'-adenine ribonucleotide + diphosphate</text>
        <dbReference type="Rhea" id="RHEA:11332"/>
        <dbReference type="Rhea" id="RHEA-COMP:14527"/>
        <dbReference type="Rhea" id="RHEA-COMP:17347"/>
        <dbReference type="ChEBI" id="CHEBI:30616"/>
        <dbReference type="ChEBI" id="CHEBI:33019"/>
        <dbReference type="ChEBI" id="CHEBI:140395"/>
        <dbReference type="ChEBI" id="CHEBI:173115"/>
        <dbReference type="EC" id="2.7.7.19"/>
    </reaction>
</comment>
<dbReference type="Pfam" id="PF20750">
    <property type="entry name" value="PAP_NTPase"/>
    <property type="match status" value="1"/>
</dbReference>
<dbReference type="EC" id="2.7.7.19" evidence="5"/>
<comment type="subcellular location">
    <subcellularLocation>
        <location evidence="3">Nucleus</location>
    </subcellularLocation>
</comment>
<evidence type="ECO:0000256" key="5">
    <source>
        <dbReference type="ARBA" id="ARBA00012388"/>
    </source>
</evidence>
<keyword evidence="9" id="KW-0547">Nucleotide-binding</keyword>
<accession>A0A0R3TK93</accession>
<gene>
    <name evidence="16" type="ORF">HNAJ_LOCUS7570</name>
</gene>
<dbReference type="GO" id="GO:0005634">
    <property type="term" value="C:nucleus"/>
    <property type="evidence" value="ECO:0007669"/>
    <property type="project" value="UniProtKB-SubCell"/>
</dbReference>
<dbReference type="EMBL" id="UZAE01012080">
    <property type="protein sequence ID" value="VDO03430.1"/>
    <property type="molecule type" value="Genomic_DNA"/>
</dbReference>
<dbReference type="SUPFAM" id="SSF81301">
    <property type="entry name" value="Nucleotidyltransferase"/>
    <property type="match status" value="1"/>
</dbReference>
<evidence type="ECO:0000256" key="10">
    <source>
        <dbReference type="ARBA" id="ARBA00022840"/>
    </source>
</evidence>
<evidence type="ECO:0000259" key="14">
    <source>
        <dbReference type="Pfam" id="PF04928"/>
    </source>
</evidence>
<evidence type="ECO:0000256" key="1">
    <source>
        <dbReference type="ARBA" id="ARBA00001936"/>
    </source>
</evidence>
<dbReference type="GO" id="GO:0046872">
    <property type="term" value="F:metal ion binding"/>
    <property type="evidence" value="ECO:0007669"/>
    <property type="project" value="UniProtKB-KW"/>
</dbReference>
<evidence type="ECO:0000256" key="3">
    <source>
        <dbReference type="ARBA" id="ARBA00004123"/>
    </source>
</evidence>
<evidence type="ECO:0000256" key="2">
    <source>
        <dbReference type="ARBA" id="ARBA00001946"/>
    </source>
</evidence>
<keyword evidence="17" id="KW-1185">Reference proteome</keyword>
<dbReference type="PANTHER" id="PTHR10682:SF10">
    <property type="entry name" value="POLYNUCLEOTIDE ADENYLYLTRANSFERASE"/>
    <property type="match status" value="1"/>
</dbReference>
<protein>
    <recommendedName>
        <fullName evidence="5">polynucleotide adenylyltransferase</fullName>
        <ecNumber evidence="5">2.7.7.19</ecNumber>
    </recommendedName>
</protein>
<dbReference type="Gene3D" id="3.30.460.10">
    <property type="entry name" value="Beta Polymerase, domain 2"/>
    <property type="match status" value="1"/>
</dbReference>
<keyword evidence="6" id="KW-0507">mRNA processing</keyword>
<evidence type="ECO:0000256" key="8">
    <source>
        <dbReference type="ARBA" id="ARBA00022723"/>
    </source>
</evidence>
<dbReference type="InterPro" id="IPR043519">
    <property type="entry name" value="NT_sf"/>
</dbReference>
<keyword evidence="7" id="KW-0808">Transferase</keyword>
<feature type="domain" description="Poly(A) polymerase central" evidence="14">
    <location>
        <begin position="194"/>
        <end position="265"/>
    </location>
</feature>
<reference evidence="18" key="1">
    <citation type="submission" date="2017-02" db="UniProtKB">
        <authorList>
            <consortium name="WormBaseParasite"/>
        </authorList>
    </citation>
    <scope>IDENTIFICATION</scope>
</reference>
<comment type="cofactor">
    <cofactor evidence="2">
        <name>Mg(2+)</name>
        <dbReference type="ChEBI" id="CHEBI:18420"/>
    </cofactor>
</comment>
<sequence length="445" mass="51881">MEGSEKGSNGDSKFDSLEEALNRLGDFAGISDLQKRRKALKLLNSIFKEWVKYEYGKKKRTKSDPTYRKLLLPYGSYRLGVCSEDDDIDTALVVPIWISKKAYFTLFAEMLRVQDSVTYTNLVRNYGSLLMRAKIMGIKFDIVLIRLMKANVPGNFNVYNLTPRAVKKIAIKPKRFGGILTASFILDIVYSKHVFRKALKAIRLWAKSCGIYSNTFKYFNGISLAIMTCRICMFYPVESAEMIVYHFMRIYSQWDWREQVRITASYRHYSATPRISVGGLGIKNNVDTLSHVSQDRMKIICQMIKDCGLNRVLEIKKHNLPWSHLFERKTFFHTYPYYFAISFFYSSEAVLDRLRPLFEIFVRDKSKMYEEKASVKFVHVNCNSYCERIGKDQKPSIRTWFIGIEFVKTEDYFVDTEEDQVSGCETRIRSFKGSQIADYLPPELQ</sequence>
<dbReference type="Pfam" id="PF04928">
    <property type="entry name" value="PAP_central"/>
    <property type="match status" value="1"/>
</dbReference>
<reference evidence="16 17" key="2">
    <citation type="submission" date="2018-11" db="EMBL/GenBank/DDBJ databases">
        <authorList>
            <consortium name="Pathogen Informatics"/>
        </authorList>
    </citation>
    <scope>NUCLEOTIDE SEQUENCE [LARGE SCALE GENOMIC DNA]</scope>
</reference>
<dbReference type="SUPFAM" id="SSF81631">
    <property type="entry name" value="PAP/OAS1 substrate-binding domain"/>
    <property type="match status" value="1"/>
</dbReference>
<dbReference type="Gene3D" id="3.30.70.590">
    <property type="entry name" value="Poly(A) polymerase predicted RNA binding domain"/>
    <property type="match status" value="1"/>
</dbReference>
<keyword evidence="11" id="KW-0460">Magnesium</keyword>
<proteinExistence type="inferred from homology"/>
<dbReference type="AlphaFoldDB" id="A0A0R3TK93"/>
<dbReference type="PANTHER" id="PTHR10682">
    <property type="entry name" value="POLY A POLYMERASE"/>
    <property type="match status" value="1"/>
</dbReference>
<keyword evidence="8" id="KW-0479">Metal-binding</keyword>